<gene>
    <name evidence="1" type="ORF">EV192_10453</name>
</gene>
<dbReference type="AlphaFoldDB" id="A0A4R2JHA1"/>
<evidence type="ECO:0000313" key="2">
    <source>
        <dbReference type="Proteomes" id="UP000295680"/>
    </source>
</evidence>
<keyword evidence="2" id="KW-1185">Reference proteome</keyword>
<name>A0A4R2JHA1_9PSEU</name>
<protein>
    <submittedName>
        <fullName evidence="1">Uncharacterized protein</fullName>
    </submittedName>
</protein>
<comment type="caution">
    <text evidence="1">The sequence shown here is derived from an EMBL/GenBank/DDBJ whole genome shotgun (WGS) entry which is preliminary data.</text>
</comment>
<accession>A0A4R2JHA1</accession>
<sequence length="358" mass="39698">MSGEAHVHYGQIYVESADHAPDLGMCFGGQRNGLCGAAMPGVLFMITGRHTGTVGFTVEVHESPPPPDDRWEEVVEVSYRPRGEAALVTWGGEHGWPLELAETDYRVRYCGSGMDAARAQDSRWDDEPEVDRYLLQFWPAPPEADRIVKETSEQAAYWHAFAREQPPPPPPPTPEEIAEAERLAAVEREREAEEASRRRELKDWGGRLPSERLRQLRGEALTIVALDRDLAEAIAATDPAAHKEIAYWVIRRVLAEAQLTGVGWIADALSAVERGEPLPFGDREGWDHLLSDPDVPRTLVTTLDRRYDNALQQAMAFPALLAASEEDPLRVVSGRCTRVSSRSGGTVTRFCLGKSARS</sequence>
<dbReference type="EMBL" id="SLWS01000004">
    <property type="protein sequence ID" value="TCO59213.1"/>
    <property type="molecule type" value="Genomic_DNA"/>
</dbReference>
<organism evidence="1 2">
    <name type="scientific">Actinocrispum wychmicini</name>
    <dbReference type="NCBI Taxonomy" id="1213861"/>
    <lineage>
        <taxon>Bacteria</taxon>
        <taxon>Bacillati</taxon>
        <taxon>Actinomycetota</taxon>
        <taxon>Actinomycetes</taxon>
        <taxon>Pseudonocardiales</taxon>
        <taxon>Pseudonocardiaceae</taxon>
        <taxon>Actinocrispum</taxon>
    </lineage>
</organism>
<proteinExistence type="predicted"/>
<evidence type="ECO:0000313" key="1">
    <source>
        <dbReference type="EMBL" id="TCO59213.1"/>
    </source>
</evidence>
<reference evidence="1 2" key="1">
    <citation type="submission" date="2019-03" db="EMBL/GenBank/DDBJ databases">
        <title>Genomic Encyclopedia of Type Strains, Phase IV (KMG-IV): sequencing the most valuable type-strain genomes for metagenomic binning, comparative biology and taxonomic classification.</title>
        <authorList>
            <person name="Goeker M."/>
        </authorList>
    </citation>
    <scope>NUCLEOTIDE SEQUENCE [LARGE SCALE GENOMIC DNA]</scope>
    <source>
        <strain evidence="1 2">DSM 45934</strain>
    </source>
</reference>
<dbReference type="Proteomes" id="UP000295680">
    <property type="component" value="Unassembled WGS sequence"/>
</dbReference>